<dbReference type="Proteomes" id="UP000236291">
    <property type="component" value="Unassembled WGS sequence"/>
</dbReference>
<evidence type="ECO:0000313" key="3">
    <source>
        <dbReference type="Proteomes" id="UP000236291"/>
    </source>
</evidence>
<evidence type="ECO:0008006" key="4">
    <source>
        <dbReference type="Google" id="ProtNLM"/>
    </source>
</evidence>
<gene>
    <name evidence="2" type="ORF">L195_g030106</name>
</gene>
<feature type="compositionally biased region" description="Basic residues" evidence="1">
    <location>
        <begin position="264"/>
        <end position="277"/>
    </location>
</feature>
<comment type="caution">
    <text evidence="2">The sequence shown here is derived from an EMBL/GenBank/DDBJ whole genome shotgun (WGS) entry which is preliminary data.</text>
</comment>
<name>A0A2K3L6N9_TRIPR</name>
<feature type="region of interest" description="Disordered" evidence="1">
    <location>
        <begin position="247"/>
        <end position="323"/>
    </location>
</feature>
<feature type="compositionally biased region" description="Basic and acidic residues" evidence="1">
    <location>
        <begin position="278"/>
        <end position="289"/>
    </location>
</feature>
<protein>
    <recommendedName>
        <fullName evidence="4">Retrotransposon gag domain-containing protein</fullName>
    </recommendedName>
</protein>
<dbReference type="AlphaFoldDB" id="A0A2K3L6N9"/>
<proteinExistence type="predicted"/>
<dbReference type="EMBL" id="ASHM01027152">
    <property type="protein sequence ID" value="PNX74190.1"/>
    <property type="molecule type" value="Genomic_DNA"/>
</dbReference>
<evidence type="ECO:0000256" key="1">
    <source>
        <dbReference type="SAM" id="MobiDB-lite"/>
    </source>
</evidence>
<sequence length="441" mass="50189">MCSRPSIYARTPEDVEQICPEQAYYEEPARLARLSNGLILLRIITAVNRNDEHLLHIKASSRFPAVHNPPPLQQGLQPPSNAARGRTFLVSTISGAVCGNVKLPSFQENQKLPSRKTTLRSMADINNHQIPEHMAENNVHPMDYAPYHPQNGQIASVTEDSHGGQPMNDEPYNPEQPQIPVATPPQTTPAMAIPPGAPMQDIMAALVNAINRQSDLILQQNQKFEQHNQRLESQSRRIDAIAESRVTAQARRAYRSPTPVRSRSFSRSRSPPRRRNERRVSPRRNEELSRNSTPPRRHSPRRENPPRHHKHRSPADKDSHQDPDEHIENLEALLEYRNLGSRIRRFLVGSLRPFSGTPKTEATLEAIVQGESEPLRSYLERFNKASVEVKIKESMKLHLLDKGLRRDSDFAKAVGIEEPKTLDAFFEKAQKYIAYEEKQRP</sequence>
<accession>A0A2K3L6N9</accession>
<evidence type="ECO:0000313" key="2">
    <source>
        <dbReference type="EMBL" id="PNX74190.1"/>
    </source>
</evidence>
<reference evidence="2 3" key="2">
    <citation type="journal article" date="2017" name="Front. Plant Sci.">
        <title>Gene Classification and Mining of Molecular Markers Useful in Red Clover (Trifolium pratense) Breeding.</title>
        <authorList>
            <person name="Istvanek J."/>
            <person name="Dluhosova J."/>
            <person name="Dluhos P."/>
            <person name="Patkova L."/>
            <person name="Nedelnik J."/>
            <person name="Repkova J."/>
        </authorList>
    </citation>
    <scope>NUCLEOTIDE SEQUENCE [LARGE SCALE GENOMIC DNA]</scope>
    <source>
        <strain evidence="3">cv. Tatra</strain>
        <tissue evidence="2">Young leaves</tissue>
    </source>
</reference>
<organism evidence="2 3">
    <name type="scientific">Trifolium pratense</name>
    <name type="common">Red clover</name>
    <dbReference type="NCBI Taxonomy" id="57577"/>
    <lineage>
        <taxon>Eukaryota</taxon>
        <taxon>Viridiplantae</taxon>
        <taxon>Streptophyta</taxon>
        <taxon>Embryophyta</taxon>
        <taxon>Tracheophyta</taxon>
        <taxon>Spermatophyta</taxon>
        <taxon>Magnoliopsida</taxon>
        <taxon>eudicotyledons</taxon>
        <taxon>Gunneridae</taxon>
        <taxon>Pentapetalae</taxon>
        <taxon>rosids</taxon>
        <taxon>fabids</taxon>
        <taxon>Fabales</taxon>
        <taxon>Fabaceae</taxon>
        <taxon>Papilionoideae</taxon>
        <taxon>50 kb inversion clade</taxon>
        <taxon>NPAAA clade</taxon>
        <taxon>Hologalegina</taxon>
        <taxon>IRL clade</taxon>
        <taxon>Trifolieae</taxon>
        <taxon>Trifolium</taxon>
    </lineage>
</organism>
<feature type="compositionally biased region" description="Basic and acidic residues" evidence="1">
    <location>
        <begin position="313"/>
        <end position="323"/>
    </location>
</feature>
<reference evidence="2 3" key="1">
    <citation type="journal article" date="2014" name="Am. J. Bot.">
        <title>Genome assembly and annotation for red clover (Trifolium pratense; Fabaceae).</title>
        <authorList>
            <person name="Istvanek J."/>
            <person name="Jaros M."/>
            <person name="Krenek A."/>
            <person name="Repkova J."/>
        </authorList>
    </citation>
    <scope>NUCLEOTIDE SEQUENCE [LARGE SCALE GENOMIC DNA]</scope>
    <source>
        <strain evidence="3">cv. Tatra</strain>
        <tissue evidence="2">Young leaves</tissue>
    </source>
</reference>